<dbReference type="GO" id="GO:0005975">
    <property type="term" value="P:carbohydrate metabolic process"/>
    <property type="evidence" value="ECO:0007669"/>
    <property type="project" value="InterPro"/>
</dbReference>
<sequence>MVYIRAVCGLLFLIIFTGIFIYELFIRSKPPWWQGQLAFEDNFNGGYLNFDNWDYAADYSVLPNEKKKITYYSNALNDNIQVYGGTLQLSVSENSQPPPGHVLRSVQIHQKTRGFIHGAFAVRARFSPNRYLASTIRLVQTNACFHNQITIVRRPAEALSNKTSLNNLIFGAHLNLKDKHLANYSTKIVKNVGFSTSNFDLNEDYHDYGVLWTKDKLQWFFDGEQYYEMALDRKEWKISGSEHSSCFNSSAIFQTPMTFVVDLDVYPGFQNVNHTGPVQGLSIDWVRVYQQPKSR</sequence>
<feature type="domain" description="GH16" evidence="3">
    <location>
        <begin position="22"/>
        <end position="294"/>
    </location>
</feature>
<name>A0A8J2P7A7_9HEXA</name>
<dbReference type="PANTHER" id="PTHR10963:SF55">
    <property type="entry name" value="GLYCOSIDE HYDROLASE FAMILY 16 PROTEIN"/>
    <property type="match status" value="1"/>
</dbReference>
<organism evidence="4 5">
    <name type="scientific">Allacma fusca</name>
    <dbReference type="NCBI Taxonomy" id="39272"/>
    <lineage>
        <taxon>Eukaryota</taxon>
        <taxon>Metazoa</taxon>
        <taxon>Ecdysozoa</taxon>
        <taxon>Arthropoda</taxon>
        <taxon>Hexapoda</taxon>
        <taxon>Collembola</taxon>
        <taxon>Symphypleona</taxon>
        <taxon>Sminthuridae</taxon>
        <taxon>Allacma</taxon>
    </lineage>
</organism>
<reference evidence="4" key="1">
    <citation type="submission" date="2021-06" db="EMBL/GenBank/DDBJ databases">
        <authorList>
            <person name="Hodson N. C."/>
            <person name="Mongue J. A."/>
            <person name="Jaron S. K."/>
        </authorList>
    </citation>
    <scope>NUCLEOTIDE SEQUENCE</scope>
</reference>
<feature type="transmembrane region" description="Helical" evidence="2">
    <location>
        <begin position="6"/>
        <end position="26"/>
    </location>
</feature>
<evidence type="ECO:0000313" key="5">
    <source>
        <dbReference type="Proteomes" id="UP000708208"/>
    </source>
</evidence>
<dbReference type="PANTHER" id="PTHR10963">
    <property type="entry name" value="GLYCOSYL HYDROLASE-RELATED"/>
    <property type="match status" value="1"/>
</dbReference>
<keyword evidence="2" id="KW-0472">Membrane</keyword>
<evidence type="ECO:0000313" key="4">
    <source>
        <dbReference type="EMBL" id="CAG7734525.1"/>
    </source>
</evidence>
<evidence type="ECO:0000259" key="3">
    <source>
        <dbReference type="PROSITE" id="PS51762"/>
    </source>
</evidence>
<comment type="similarity">
    <text evidence="1">Belongs to the glycosyl hydrolase 16 family.</text>
</comment>
<dbReference type="GO" id="GO:0004553">
    <property type="term" value="F:hydrolase activity, hydrolyzing O-glycosyl compounds"/>
    <property type="evidence" value="ECO:0007669"/>
    <property type="project" value="InterPro"/>
</dbReference>
<dbReference type="InterPro" id="IPR000757">
    <property type="entry name" value="Beta-glucanase-like"/>
</dbReference>
<comment type="caution">
    <text evidence="4">The sequence shown here is derived from an EMBL/GenBank/DDBJ whole genome shotgun (WGS) entry which is preliminary data.</text>
</comment>
<dbReference type="OrthoDB" id="7772021at2759"/>
<gene>
    <name evidence="4" type="ORF">AFUS01_LOCUS22909</name>
</gene>
<dbReference type="Pfam" id="PF00722">
    <property type="entry name" value="Glyco_hydro_16"/>
    <property type="match status" value="1"/>
</dbReference>
<proteinExistence type="inferred from homology"/>
<evidence type="ECO:0000256" key="1">
    <source>
        <dbReference type="ARBA" id="ARBA00006865"/>
    </source>
</evidence>
<dbReference type="InterPro" id="IPR050546">
    <property type="entry name" value="Glycosyl_Hydrlase_16"/>
</dbReference>
<dbReference type="EMBL" id="CAJVCH010270871">
    <property type="protein sequence ID" value="CAG7734525.1"/>
    <property type="molecule type" value="Genomic_DNA"/>
</dbReference>
<dbReference type="Proteomes" id="UP000708208">
    <property type="component" value="Unassembled WGS sequence"/>
</dbReference>
<accession>A0A8J2P7A7</accession>
<keyword evidence="2" id="KW-1133">Transmembrane helix</keyword>
<evidence type="ECO:0000256" key="2">
    <source>
        <dbReference type="SAM" id="Phobius"/>
    </source>
</evidence>
<keyword evidence="5" id="KW-1185">Reference proteome</keyword>
<protein>
    <recommendedName>
        <fullName evidence="3">GH16 domain-containing protein</fullName>
    </recommendedName>
</protein>
<dbReference type="AlphaFoldDB" id="A0A8J2P7A7"/>
<keyword evidence="2" id="KW-0812">Transmembrane</keyword>
<dbReference type="PROSITE" id="PS51762">
    <property type="entry name" value="GH16_2"/>
    <property type="match status" value="1"/>
</dbReference>